<comment type="caution">
    <text evidence="2">The sequence shown here is derived from an EMBL/GenBank/DDBJ whole genome shotgun (WGS) entry which is preliminary data.</text>
</comment>
<dbReference type="OrthoDB" id="9801609at2"/>
<dbReference type="InterPro" id="IPR001296">
    <property type="entry name" value="Glyco_trans_1"/>
</dbReference>
<evidence type="ECO:0000259" key="1">
    <source>
        <dbReference type="Pfam" id="PF00534"/>
    </source>
</evidence>
<dbReference type="EMBL" id="VIFM01000021">
    <property type="protein sequence ID" value="TQF16590.1"/>
    <property type="molecule type" value="Genomic_DNA"/>
</dbReference>
<keyword evidence="2" id="KW-0808">Transferase</keyword>
<organism evidence="2 3">
    <name type="scientific">Myxococcus llanfairpwllgwyngyllgogerychwyrndrobwllllantysiliogogogochensis</name>
    <dbReference type="NCBI Taxonomy" id="2590453"/>
    <lineage>
        <taxon>Bacteria</taxon>
        <taxon>Pseudomonadati</taxon>
        <taxon>Myxococcota</taxon>
        <taxon>Myxococcia</taxon>
        <taxon>Myxococcales</taxon>
        <taxon>Cystobacterineae</taxon>
        <taxon>Myxococcaceae</taxon>
        <taxon>Myxococcus</taxon>
    </lineage>
</organism>
<dbReference type="GO" id="GO:0016757">
    <property type="term" value="F:glycosyltransferase activity"/>
    <property type="evidence" value="ECO:0007669"/>
    <property type="project" value="InterPro"/>
</dbReference>
<accession>A0A540X5W8</accession>
<feature type="domain" description="Glycosyl transferase family 1" evidence="1">
    <location>
        <begin position="183"/>
        <end position="349"/>
    </location>
</feature>
<protein>
    <submittedName>
        <fullName evidence="2">Glycosyltransferase</fullName>
    </submittedName>
</protein>
<proteinExistence type="predicted"/>
<sequence>MRPTMRALHVYSGNLYGGIESLLVSLARVAARHPEGTVHEYALCFEGRLADELRAAGATVHLLGPARVSHPWTVWRARRALGAVLKQGAYSAAVCHSVWPQALFGPVVRAAGVPLVFFQHEPLAGAHWLERWASVTPPDLVLSNSAFAARSLGSVYPRAAYRVRHPLVAEAARELEAAERALLRADLGASEDDVVIIHVSRMQALKGHRLLLEALGRMREARGWRLWVVGGAQREEEVRYVDGLLAQSKALGLQGRVRFLGQRSDVPRLLRAADLHCQPNTSPDSFGLAFVEALQAGLPVVTTALGGPLEIVDETCGRLVAPEAGALASALLRLVVDAEARRRLGEGGPARAARLCAPEVFLASLDDDLRSVMSVSRVAA</sequence>
<dbReference type="Gene3D" id="3.40.50.2000">
    <property type="entry name" value="Glycogen Phosphorylase B"/>
    <property type="match status" value="2"/>
</dbReference>
<name>A0A540X5W8_9BACT</name>
<dbReference type="PANTHER" id="PTHR12526">
    <property type="entry name" value="GLYCOSYLTRANSFERASE"/>
    <property type="match status" value="1"/>
</dbReference>
<dbReference type="AlphaFoldDB" id="A0A540X5W8"/>
<keyword evidence="3" id="KW-1185">Reference proteome</keyword>
<dbReference type="SUPFAM" id="SSF53756">
    <property type="entry name" value="UDP-Glycosyltransferase/glycogen phosphorylase"/>
    <property type="match status" value="1"/>
</dbReference>
<dbReference type="Proteomes" id="UP000315369">
    <property type="component" value="Unassembled WGS sequence"/>
</dbReference>
<evidence type="ECO:0000313" key="3">
    <source>
        <dbReference type="Proteomes" id="UP000315369"/>
    </source>
</evidence>
<reference evidence="2 3" key="1">
    <citation type="submission" date="2019-06" db="EMBL/GenBank/DDBJ databases">
        <authorList>
            <person name="Livingstone P."/>
            <person name="Whitworth D."/>
        </authorList>
    </citation>
    <scope>NUCLEOTIDE SEQUENCE [LARGE SCALE GENOMIC DNA]</scope>
    <source>
        <strain evidence="2 3">AM401</strain>
    </source>
</reference>
<dbReference type="Pfam" id="PF00534">
    <property type="entry name" value="Glycos_transf_1"/>
    <property type="match status" value="1"/>
</dbReference>
<evidence type="ECO:0000313" key="2">
    <source>
        <dbReference type="EMBL" id="TQF16590.1"/>
    </source>
</evidence>
<gene>
    <name evidence="2" type="ORF">FJV41_07740</name>
</gene>